<dbReference type="InterPro" id="IPR015816">
    <property type="entry name" value="Vitellinogen_b-sht_N"/>
</dbReference>
<feature type="signal peptide" evidence="6">
    <location>
        <begin position="1"/>
        <end position="16"/>
    </location>
</feature>
<dbReference type="InterPro" id="IPR015819">
    <property type="entry name" value="Lipid_transp_b-sht_shell"/>
</dbReference>
<proteinExistence type="predicted"/>
<dbReference type="Pfam" id="PF09172">
    <property type="entry name" value="Vit_open_b-sht"/>
    <property type="match status" value="1"/>
</dbReference>
<accession>A0A7I8VSR7</accession>
<dbReference type="PROSITE" id="PS51211">
    <property type="entry name" value="VITELLOGENIN"/>
    <property type="match status" value="1"/>
</dbReference>
<dbReference type="PANTHER" id="PTHR23345:SF15">
    <property type="entry name" value="VITELLOGENIN 1-RELATED"/>
    <property type="match status" value="1"/>
</dbReference>
<dbReference type="PANTHER" id="PTHR23345">
    <property type="entry name" value="VITELLOGENIN-RELATED"/>
    <property type="match status" value="1"/>
</dbReference>
<gene>
    <name evidence="8" type="ORF">DGYR_LOCUS6917</name>
</gene>
<dbReference type="InterPro" id="IPR001747">
    <property type="entry name" value="Vitellogenin_N"/>
</dbReference>
<dbReference type="Gene3D" id="2.30.230.10">
    <property type="entry name" value="Lipovitellin, beta-sheet shell regions, chain A"/>
    <property type="match status" value="1"/>
</dbReference>
<dbReference type="SMART" id="SM00638">
    <property type="entry name" value="LPD_N"/>
    <property type="match status" value="1"/>
</dbReference>
<comment type="caution">
    <text evidence="8">The sequence shown here is derived from an EMBL/GenBank/DDBJ whole genome shotgun (WGS) entry which is preliminary data.</text>
</comment>
<reference evidence="8 9" key="1">
    <citation type="submission" date="2020-08" db="EMBL/GenBank/DDBJ databases">
        <authorList>
            <person name="Hejnol A."/>
        </authorList>
    </citation>
    <scope>NUCLEOTIDE SEQUENCE [LARGE SCALE GENOMIC DNA]</scope>
</reference>
<evidence type="ECO:0000256" key="4">
    <source>
        <dbReference type="ARBA" id="ARBA00023180"/>
    </source>
</evidence>
<dbReference type="InterPro" id="IPR015255">
    <property type="entry name" value="Vitellinogen_open_b-sht"/>
</dbReference>
<dbReference type="GO" id="GO:0045735">
    <property type="term" value="F:nutrient reservoir activity"/>
    <property type="evidence" value="ECO:0007669"/>
    <property type="project" value="UniProtKB-KW"/>
</dbReference>
<dbReference type="Pfam" id="PF01347">
    <property type="entry name" value="Vitellogenin_N"/>
    <property type="match status" value="1"/>
</dbReference>
<dbReference type="GO" id="GO:0005319">
    <property type="term" value="F:lipid transporter activity"/>
    <property type="evidence" value="ECO:0007669"/>
    <property type="project" value="InterPro"/>
</dbReference>
<feature type="chain" id="PRO_5029652921" evidence="6">
    <location>
        <begin position="17"/>
        <end position="1650"/>
    </location>
</feature>
<keyword evidence="1 6" id="KW-0732">Signal</keyword>
<dbReference type="InterPro" id="IPR050733">
    <property type="entry name" value="Vitellogenin/Apolipophorin"/>
</dbReference>
<dbReference type="SUPFAM" id="SSF48431">
    <property type="entry name" value="Lipovitellin-phosvitin complex, superhelical domain"/>
    <property type="match status" value="1"/>
</dbReference>
<evidence type="ECO:0000256" key="3">
    <source>
        <dbReference type="ARBA" id="ARBA00023157"/>
    </source>
</evidence>
<dbReference type="EMBL" id="CAJFCJ010000009">
    <property type="protein sequence ID" value="CAD5118560.1"/>
    <property type="molecule type" value="Genomic_DNA"/>
</dbReference>
<dbReference type="Gene3D" id="1.25.10.20">
    <property type="entry name" value="Vitellinogen, superhelical"/>
    <property type="match status" value="1"/>
</dbReference>
<dbReference type="OrthoDB" id="160294at2759"/>
<evidence type="ECO:0000256" key="1">
    <source>
        <dbReference type="ARBA" id="ARBA00022729"/>
    </source>
</evidence>
<dbReference type="InterPro" id="IPR011030">
    <property type="entry name" value="Lipovitellin_superhlx_dom"/>
</dbReference>
<comment type="caution">
    <text evidence="5">Lacks conserved residue(s) required for the propagation of feature annotation.</text>
</comment>
<name>A0A7I8VSR7_9ANNE</name>
<keyword evidence="9" id="KW-1185">Reference proteome</keyword>
<evidence type="ECO:0000256" key="6">
    <source>
        <dbReference type="SAM" id="SignalP"/>
    </source>
</evidence>
<evidence type="ECO:0000313" key="9">
    <source>
        <dbReference type="Proteomes" id="UP000549394"/>
    </source>
</evidence>
<evidence type="ECO:0000256" key="5">
    <source>
        <dbReference type="PROSITE-ProRule" id="PRU00557"/>
    </source>
</evidence>
<organism evidence="8 9">
    <name type="scientific">Dimorphilus gyrociliatus</name>
    <dbReference type="NCBI Taxonomy" id="2664684"/>
    <lineage>
        <taxon>Eukaryota</taxon>
        <taxon>Metazoa</taxon>
        <taxon>Spiralia</taxon>
        <taxon>Lophotrochozoa</taxon>
        <taxon>Annelida</taxon>
        <taxon>Polychaeta</taxon>
        <taxon>Polychaeta incertae sedis</taxon>
        <taxon>Dinophilidae</taxon>
        <taxon>Dimorphilus</taxon>
    </lineage>
</organism>
<dbReference type="SUPFAM" id="SSF56968">
    <property type="entry name" value="Lipovitellin-phosvitin complex, beta-sheet shell regions"/>
    <property type="match status" value="2"/>
</dbReference>
<keyword evidence="2" id="KW-0758">Storage protein</keyword>
<protein>
    <submittedName>
        <fullName evidence="8">DgyrCDS7247</fullName>
    </submittedName>
</protein>
<keyword evidence="3" id="KW-1015">Disulfide bond</keyword>
<dbReference type="Proteomes" id="UP000549394">
    <property type="component" value="Unassembled WGS sequence"/>
</dbReference>
<keyword evidence="4" id="KW-0325">Glycoprotein</keyword>
<evidence type="ECO:0000259" key="7">
    <source>
        <dbReference type="PROSITE" id="PS51211"/>
    </source>
</evidence>
<evidence type="ECO:0000256" key="2">
    <source>
        <dbReference type="ARBA" id="ARBA00022761"/>
    </source>
</evidence>
<evidence type="ECO:0000313" key="8">
    <source>
        <dbReference type="EMBL" id="CAD5118560.1"/>
    </source>
</evidence>
<sequence>MQSAILLLISLAFASAFNIQPNPFQPKQVGTDDALVFDYESDILHGIEGASQTYSGLKIKGQLVCTYELARRPLSGSTTLKLRNVEILQAKRLELPTPLNQIPVGDMARLSDVEDLVEMIQKPFGFKFLESEIDDGKIYVERDDEDWSVNIKRAIVSGLQPFLPKEFEKTPQVFNVQERDISGTCDTKITYNKLSGSDEVYVLNKVRNFTNCEETASPIYKFSTSGLSRCLERTEDELTCKYELVPSMKTQYEILVLEGSETIPAVLLQARQNSMYFIPITGVKTNTVAVHGLTSMVLKKVIRDNGEVRPITGGRYVSKNIEFEVNKKQLLPERILETIEMSEQGRFEEEIVREIETLHGQIKLGAEEVKVQLEKVVGLLRKCTPTMLKRIMKQIRDEEQQTILMDLLPTCGTPECATVVLELIEEESVSLVKSITYVKSLSLKAQPCKKIIEQLLKLSERLQKVSLKRTVVLAVGTMTDRLQTMYKDARRYEQVESFVNRIVSKLIDIAENNIRTNMDRCKCVLKALGNIQLTREQVSKTLDLAKSQKYETEIRIEAIDTVRKVESFEYLEKVLLEIFLDQSENVELRMHCVKLLVEKECSLPTLQIIVQHIQYERNVNLQSFVCSMLKSYSEMVYPTTVAALFRENLKHLLITNKLPVFPIQYSHTLKMFGLDIPSLSGAYSVLQYTTPVSTQMVPAWINYKTYLTGMGHVTKPIEVSLKTKGLPQYLQQVLGSKVSIIAKMLEGELSLEKIKEIFQEESMKLPRELYELFNNNEYRTLYMSRDFDIEKNLELSIRLFNYETIYLDVPALREIVEDVLKTLIVKSSSPRDIYSQVTDLLEQLQTGLDISMTNILGSVNAMTLIPSPTGLNTAWNSTYANIFHMRGQLKIVTEPRIEKCIKYLQFPRKIHIETQNKDFQIRHILIKRNKLVSAIPKIQTGVMYEAFVSTILPINGELELVREHPRMTLRTIYKLAQRQKPSVTAYMRPATIVVLEEKKEIKVYEQVTPILAKETVEPFTIQKTIQLPYLFPEITMEVESCIRKTPFSAVPLMACPNKLRLVVEQELDTPVELLVELRPYERIERPIIKETMDVESAYQKLWSGLYGEDIVDMVNDTDSRIPFDFGHVEKHFYRSALKVKIQQRSSSRWLSTVRPEVELNLKWIFTRNFLHHQFAVLMTQKSLPQTYVKGHFVAPTLCMNGFCNQRQFAGLSVFVDHRRISMINLFVEDLKEINKYLGIHHEQCFNQQTQLLKYVLPQTVRVEMRSSPMTVQLLPKSAIETLVILQGWIHQIMEQYADVSMRYNPRIGVLNYELLVKMCPALGKVDLVANTMLTTIRATNLPVFTFLVPDVLPIRPTTVNRQSLYKPVCTKTAKIVKTFEGKVYHTSEKSECETVLAKDCRPRPQWMITSTTEETSQQKIEIYYGQESLIQIVPRSFGVLPKLIVNGKHFNLERELTSLRIPSEYTTDHIVCQRQGFEGQTQKVICQSEIQGWTVVSDGYETKVVIAPEMRGYVCGQCEYLQDSSRSEELINHVIESGSCRRERTLSLRTCQPVLQHRIVKRHLRKGDMICISQQAFPECPRTCRPENKYRTLKNVNFVCMEKEEAISRGYIPAQYNEYTEKIESIDRVYDLPFTGNEITEELLDIHERC</sequence>
<feature type="domain" description="Vitellogenin" evidence="7">
    <location>
        <begin position="29"/>
        <end position="707"/>
    </location>
</feature>